<dbReference type="PANTHER" id="PTHR16515">
    <property type="entry name" value="PR DOMAIN ZINC FINGER PROTEIN"/>
    <property type="match status" value="1"/>
</dbReference>
<feature type="domain" description="C2H2-type" evidence="14">
    <location>
        <begin position="445"/>
        <end position="474"/>
    </location>
</feature>
<keyword evidence="11" id="KW-0539">Nucleus</keyword>
<evidence type="ECO:0000259" key="14">
    <source>
        <dbReference type="PROSITE" id="PS50157"/>
    </source>
</evidence>
<feature type="domain" description="C2H2-type" evidence="14">
    <location>
        <begin position="373"/>
        <end position="400"/>
    </location>
</feature>
<evidence type="ECO:0000256" key="11">
    <source>
        <dbReference type="ARBA" id="ARBA00023242"/>
    </source>
</evidence>
<feature type="compositionally biased region" description="Low complexity" evidence="13">
    <location>
        <begin position="1167"/>
        <end position="1183"/>
    </location>
</feature>
<reference evidence="15 16" key="1">
    <citation type="journal article" date="2024" name="BMC Genomics">
        <title>Genome assembly of redclaw crayfish (Cherax quadricarinatus) provides insights into its immune adaptation and hypoxia tolerance.</title>
        <authorList>
            <person name="Liu Z."/>
            <person name="Zheng J."/>
            <person name="Li H."/>
            <person name="Fang K."/>
            <person name="Wang S."/>
            <person name="He J."/>
            <person name="Zhou D."/>
            <person name="Weng S."/>
            <person name="Chi M."/>
            <person name="Gu Z."/>
            <person name="He J."/>
            <person name="Li F."/>
            <person name="Wang M."/>
        </authorList>
    </citation>
    <scope>NUCLEOTIDE SEQUENCE [LARGE SCALE GENOMIC DNA]</scope>
    <source>
        <strain evidence="15">ZL_2023a</strain>
    </source>
</reference>
<feature type="domain" description="C2H2-type" evidence="14">
    <location>
        <begin position="508"/>
        <end position="536"/>
    </location>
</feature>
<feature type="domain" description="C2H2-type" evidence="14">
    <location>
        <begin position="925"/>
        <end position="952"/>
    </location>
</feature>
<evidence type="ECO:0000313" key="16">
    <source>
        <dbReference type="Proteomes" id="UP001445076"/>
    </source>
</evidence>
<evidence type="ECO:0000256" key="5">
    <source>
        <dbReference type="ARBA" id="ARBA00022737"/>
    </source>
</evidence>
<evidence type="ECO:0000256" key="1">
    <source>
        <dbReference type="ARBA" id="ARBA00003767"/>
    </source>
</evidence>
<feature type="domain" description="C2H2-type" evidence="14">
    <location>
        <begin position="1727"/>
        <end position="1754"/>
    </location>
</feature>
<dbReference type="InterPro" id="IPR036236">
    <property type="entry name" value="Znf_C2H2_sf"/>
</dbReference>
<dbReference type="Pfam" id="PF00096">
    <property type="entry name" value="zf-C2H2"/>
    <property type="match status" value="10"/>
</dbReference>
<feature type="domain" description="C2H2-type" evidence="14">
    <location>
        <begin position="417"/>
        <end position="444"/>
    </location>
</feature>
<dbReference type="SMART" id="SM00451">
    <property type="entry name" value="ZnF_U1"/>
    <property type="match status" value="5"/>
</dbReference>
<evidence type="ECO:0000256" key="4">
    <source>
        <dbReference type="ARBA" id="ARBA00022723"/>
    </source>
</evidence>
<feature type="domain" description="C2H2-type" evidence="14">
    <location>
        <begin position="1527"/>
        <end position="1554"/>
    </location>
</feature>
<dbReference type="FunFam" id="3.30.160.60:FF:000624">
    <property type="entry name" value="zinc finger protein 697"/>
    <property type="match status" value="1"/>
</dbReference>
<feature type="domain" description="C2H2-type" evidence="14">
    <location>
        <begin position="1500"/>
        <end position="1524"/>
    </location>
</feature>
<dbReference type="FunFam" id="3.30.160.60:FF:000226">
    <property type="entry name" value="Zinc finger protein 236 variant"/>
    <property type="match status" value="1"/>
</dbReference>
<dbReference type="FunFam" id="3.30.160.60:FF:000100">
    <property type="entry name" value="Zinc finger 45-like"/>
    <property type="match status" value="2"/>
</dbReference>
<proteinExistence type="inferred from homology"/>
<feature type="domain" description="C2H2-type" evidence="14">
    <location>
        <begin position="2028"/>
        <end position="2058"/>
    </location>
</feature>
<dbReference type="InterPro" id="IPR050331">
    <property type="entry name" value="Zinc_finger"/>
</dbReference>
<feature type="domain" description="C2H2-type" evidence="14">
    <location>
        <begin position="475"/>
        <end position="498"/>
    </location>
</feature>
<dbReference type="FunFam" id="3.30.160.60:FF:001228">
    <property type="entry name" value="Zinc finger protein 236"/>
    <property type="match status" value="1"/>
</dbReference>
<feature type="domain" description="C2H2-type" evidence="14">
    <location>
        <begin position="253"/>
        <end position="280"/>
    </location>
</feature>
<dbReference type="Gene3D" id="3.30.160.60">
    <property type="entry name" value="Classic Zinc Finger"/>
    <property type="match status" value="20"/>
</dbReference>
<organism evidence="15 16">
    <name type="scientific">Cherax quadricarinatus</name>
    <name type="common">Australian red claw crayfish</name>
    <dbReference type="NCBI Taxonomy" id="27406"/>
    <lineage>
        <taxon>Eukaryota</taxon>
        <taxon>Metazoa</taxon>
        <taxon>Ecdysozoa</taxon>
        <taxon>Arthropoda</taxon>
        <taxon>Crustacea</taxon>
        <taxon>Multicrustacea</taxon>
        <taxon>Malacostraca</taxon>
        <taxon>Eumalacostraca</taxon>
        <taxon>Eucarida</taxon>
        <taxon>Decapoda</taxon>
        <taxon>Pleocyemata</taxon>
        <taxon>Astacidea</taxon>
        <taxon>Parastacoidea</taxon>
        <taxon>Parastacidae</taxon>
        <taxon>Cherax</taxon>
    </lineage>
</organism>
<evidence type="ECO:0000256" key="13">
    <source>
        <dbReference type="SAM" id="MobiDB-lite"/>
    </source>
</evidence>
<feature type="domain" description="C2H2-type" evidence="14">
    <location>
        <begin position="1471"/>
        <end position="1498"/>
    </location>
</feature>
<keyword evidence="5" id="KW-0677">Repeat</keyword>
<keyword evidence="6 12" id="KW-0863">Zinc-finger</keyword>
<dbReference type="SUPFAM" id="SSF57667">
    <property type="entry name" value="beta-beta-alpha zinc fingers"/>
    <property type="match status" value="14"/>
</dbReference>
<dbReference type="Pfam" id="PF12874">
    <property type="entry name" value="zf-met"/>
    <property type="match status" value="1"/>
</dbReference>
<dbReference type="Proteomes" id="UP001445076">
    <property type="component" value="Unassembled WGS sequence"/>
</dbReference>
<feature type="domain" description="C2H2-type" evidence="14">
    <location>
        <begin position="1643"/>
        <end position="1670"/>
    </location>
</feature>
<gene>
    <name evidence="15" type="ORF">OTU49_006825</name>
</gene>
<dbReference type="FunFam" id="3.30.160.60:FF:000446">
    <property type="entry name" value="Zinc finger protein"/>
    <property type="match status" value="2"/>
</dbReference>
<keyword evidence="8" id="KW-0805">Transcription regulation</keyword>
<feature type="compositionally biased region" description="Polar residues" evidence="13">
    <location>
        <begin position="595"/>
        <end position="615"/>
    </location>
</feature>
<feature type="domain" description="C2H2-type" evidence="14">
    <location>
        <begin position="1699"/>
        <end position="1726"/>
    </location>
</feature>
<evidence type="ECO:0000256" key="9">
    <source>
        <dbReference type="ARBA" id="ARBA00023125"/>
    </source>
</evidence>
<accession>A0AAW0Y9K0</accession>
<feature type="region of interest" description="Disordered" evidence="13">
    <location>
        <begin position="1589"/>
        <end position="1622"/>
    </location>
</feature>
<evidence type="ECO:0000256" key="7">
    <source>
        <dbReference type="ARBA" id="ARBA00022833"/>
    </source>
</evidence>
<evidence type="ECO:0000256" key="3">
    <source>
        <dbReference type="ARBA" id="ARBA00006991"/>
    </source>
</evidence>
<feature type="domain" description="C2H2-type" evidence="14">
    <location>
        <begin position="763"/>
        <end position="790"/>
    </location>
</feature>
<keyword evidence="7" id="KW-0862">Zinc</keyword>
<feature type="domain" description="C2H2-type" evidence="14">
    <location>
        <begin position="897"/>
        <end position="924"/>
    </location>
</feature>
<dbReference type="SMART" id="SM00355">
    <property type="entry name" value="ZnF_C2H2"/>
    <property type="match status" value="29"/>
</dbReference>
<feature type="domain" description="C2H2-type" evidence="14">
    <location>
        <begin position="705"/>
        <end position="734"/>
    </location>
</feature>
<comment type="similarity">
    <text evidence="3">Belongs to the krueppel C2H2-type zinc-finger protein family.</text>
</comment>
<feature type="domain" description="C2H2-type" evidence="14">
    <location>
        <begin position="953"/>
        <end position="980"/>
    </location>
</feature>
<dbReference type="InterPro" id="IPR003604">
    <property type="entry name" value="Matrin/U1-like-C_Znf_C2H2"/>
</dbReference>
<evidence type="ECO:0000313" key="15">
    <source>
        <dbReference type="EMBL" id="KAK8752677.1"/>
    </source>
</evidence>
<dbReference type="GO" id="GO:0008270">
    <property type="term" value="F:zinc ion binding"/>
    <property type="evidence" value="ECO:0007669"/>
    <property type="project" value="UniProtKB-KW"/>
</dbReference>
<dbReference type="PROSITE" id="PS50157">
    <property type="entry name" value="ZINC_FINGER_C2H2_2"/>
    <property type="match status" value="25"/>
</dbReference>
<dbReference type="GO" id="GO:0003677">
    <property type="term" value="F:DNA binding"/>
    <property type="evidence" value="ECO:0007669"/>
    <property type="project" value="UniProtKB-KW"/>
</dbReference>
<feature type="region of interest" description="Disordered" evidence="13">
    <location>
        <begin position="1162"/>
        <end position="1190"/>
    </location>
</feature>
<keyword evidence="16" id="KW-1185">Reference proteome</keyword>
<feature type="domain" description="C2H2-type" evidence="14">
    <location>
        <begin position="1443"/>
        <end position="1470"/>
    </location>
</feature>
<dbReference type="FunFam" id="3.30.160.60:FF:000385">
    <property type="entry name" value="Zinc finger protein 236 variant"/>
    <property type="match status" value="1"/>
</dbReference>
<dbReference type="FunFam" id="3.30.160.60:FF:000097">
    <property type="entry name" value="Zinc finger protein"/>
    <property type="match status" value="1"/>
</dbReference>
<name>A0AAW0Y9K0_CHEQU</name>
<feature type="domain" description="C2H2-type" evidence="14">
    <location>
        <begin position="308"/>
        <end position="335"/>
    </location>
</feature>
<feature type="domain" description="C2H2-type" evidence="14">
    <location>
        <begin position="281"/>
        <end position="308"/>
    </location>
</feature>
<comment type="function">
    <text evidence="1">May be involved in transcriptional regulation.</text>
</comment>
<keyword evidence="4" id="KW-0479">Metal-binding</keyword>
<dbReference type="FunFam" id="3.30.160.60:FF:001818">
    <property type="entry name" value="GDNF-inducible zinc finger protein 1 isoform X1"/>
    <property type="match status" value="1"/>
</dbReference>
<protein>
    <recommendedName>
        <fullName evidence="14">C2H2-type domain-containing protein</fullName>
    </recommendedName>
</protein>
<sequence>MEVGEVTTSGLGPGTVVVNSDGELQYDLTQQSGSFLTNTHIVPHGTLADGSGTVLSLPIQLVQLHDPGGDVGVGRTGNVSSGMPGFTGHIIIKNNPDGTRTLLLDPSEVGLSVTGDDGGESHLIPLQDTSEVAVGPSLNDLQERSGFLQLDEGMVTVTHDGSEIGQGGVILASTGDYLTQKDGTIPQFASLNIVDGQMVLTATEAGIDDTVTLEGGNLINSEIPTPEPVLPTQQPISIKTKPKVEPPVGKGPYTCEYCKMSIEKWLQYKKHLKKHLEDKPYRCTECDATFNVQKNLTLHEALHATDKLSCPECGKTYRRLASFRAHLTLHELDESVTCEICQEEFVSVSQLEPHYQRHREGLDRVVERKRASLECRECKAKFTNHAMLSHHMKVHRKVRKITTTKPRRYVDPSKFENKCPECGKNFIKPSQLKRHILIHTGERPFKCTFPGCDRAFNQKISMLIHMDIHTGRKDYKCDFCNKEFVQRSNLRCHIKRVHPVDISVEELFICQECPCVFKRAGSLNAHISRVHTTEAVIRMDSSSDYRDVLKDVRDVIKEIQDLERAGQRDQKVSLSSKPTVKYKQENQKQQDSKSKNTASGISDTADTQAPESTSEGDILQQALKNIGLTQSRDQIQLNRDGVKLKIKTEDEVQLDDSWPVDGQIDATRFGECKKVRVMTLIDRNDESGMKRYTVFVKLVGDVRWHICMHKDCTKEFKKPNDLVRHMRIHTNDKPFKCSKCYRAFSVKSTLVAHMKTHLAVKEHTCKQCNKKFATTTSLRVHSWVHTGQKPYSCSRCQKVFRTVSHRKAHMLSHLHSSHRQSMRKKSIPLPDIPLQEPILITTEGPVKQLSRHSQIYPSETGEIPPDRPHKCHYCLAAFKKSSHLKQHERTHTGERPFKCENCNKQFNNVSVLKSHFKTHTGQRTHKCLICNGLFATSGSLRRHRTTHSSDRPYMCPYCQKTFKTNTNCKKHMKTHKHELAMEAVRAAGSNLQGDNQQALLTTSLYGQQTTSATLTDTEVIVPDLSGMASVFQEGDFPLSGDLQQQTQHQQQVQQEDLTAAQVLPAAFAQGVDESGLTLADLQTGVEHSLASGEAVILGTQPTTITTHLNGSSILIPHSSGGHGSTGSSILLPHSASSLVTSASSVFHGTSSTSVLQGASGSSILLPNSSDQGSGSSVSNQVSQDGGGTTVLTLPHSSGNNVLTVHQPSVIQGPAREESVNVTSVIQSQPSIMSQSGASTYSTSISSRQAILGHTQDFSSIGDPGGLEMVNLSSSMIGGNSQNKYASTVLQTSLQLEGSRGAVITNPSDQVNSGETNLAGEAVGASSTGLAGGLVESDDDGRVVTSHSTSAVAASDATPTTLLEANFDHQGFSDGFTLHVPPGLDLSSLGQSGEIPSSQLVQLLNTQEPLSEVSTIKVPAPATTPPPSQDPAPPEPVISVSKVYECTECKKTFRKLPHLRSHRRIHNQNKTNHCSTCNKTFSSFCALKEHQRQHSRSSNTHQCNNCPERFPNLSRLLKHMQVEHSSVWHCPVCELVFESSSTFQRHLRSHSIDAINEAISKTKSEDVGIDGKVKVTLTPEEMDAILQQTTGSQISMEEGSQKADTKGDTPAAKRHHSSQDVDNLQVTFLKGNETEENDSQKHAHQCKTCGKSFKKPSDLVRHIRTHTGERPFSCVQCGKSFAVKSTLDVHMKTHSGKKDFMCHVCNTMFATKGSLSIHMRLHTGDKPFKCNQCGMKFRTSGHRKAHVVKHCTSQAMSGKTTRFTTTKEEPLESGNNADEAVMEMPNEESLNSVVMMTEGTVLQLPGLNLGTIDPSALLNIQPMTLDESVLNQLQASGVTMMGAGEGTVDEDAEDSISVNPNVVMTQPRNVRTPNAETVEDSDFEISIFDSDVRVITTHSLNMLGQHLDRDPEATPDTSSFIPSELHLADLAIPGQNNTIQCALCSKSFVKLSDCQEHFIYHNIFIRVGEEGENVDNEIHYSVIPAPALGEVPDENSFQSAHNGKNPSGISIGEIPVCKLEEQDQSSLSYKCAIPECGKTFKNEGSLEQHTISTHVKHHVCAKCGGEDFQSAAALQKHIKMHHSDGKGIRCVFCVEEYSVRATLYHHIIHEHLQLALENPIAIEKVGLKINVTSESQREGTVAGAQGTMEELDALEFFPSVNNDAPLE</sequence>
<feature type="compositionally biased region" description="Basic and acidic residues" evidence="13">
    <location>
        <begin position="582"/>
        <end position="594"/>
    </location>
</feature>
<dbReference type="GO" id="GO:0010468">
    <property type="term" value="P:regulation of gene expression"/>
    <property type="evidence" value="ECO:0007669"/>
    <property type="project" value="TreeGrafter"/>
</dbReference>
<keyword evidence="9" id="KW-0238">DNA-binding</keyword>
<evidence type="ECO:0000256" key="6">
    <source>
        <dbReference type="ARBA" id="ARBA00022771"/>
    </source>
</evidence>
<comment type="caution">
    <text evidence="15">The sequence shown here is derived from an EMBL/GenBank/DDBJ whole genome shotgun (WGS) entry which is preliminary data.</text>
</comment>
<comment type="subcellular location">
    <subcellularLocation>
        <location evidence="2">Nucleus</location>
    </subcellularLocation>
</comment>
<dbReference type="FunFam" id="3.30.160.60:FF:000264">
    <property type="entry name" value="Zinc finger protein 236"/>
    <property type="match status" value="2"/>
</dbReference>
<evidence type="ECO:0000256" key="12">
    <source>
        <dbReference type="PROSITE-ProRule" id="PRU00042"/>
    </source>
</evidence>
<dbReference type="EMBL" id="JARKIK010000004">
    <property type="protein sequence ID" value="KAK8752677.1"/>
    <property type="molecule type" value="Genomic_DNA"/>
</dbReference>
<evidence type="ECO:0000256" key="8">
    <source>
        <dbReference type="ARBA" id="ARBA00023015"/>
    </source>
</evidence>
<feature type="region of interest" description="Disordered" evidence="13">
    <location>
        <begin position="567"/>
        <end position="615"/>
    </location>
</feature>
<dbReference type="Pfam" id="PF13912">
    <property type="entry name" value="zf-C2H2_6"/>
    <property type="match status" value="4"/>
</dbReference>
<evidence type="ECO:0000256" key="2">
    <source>
        <dbReference type="ARBA" id="ARBA00004123"/>
    </source>
</evidence>
<feature type="domain" description="C2H2-type" evidence="14">
    <location>
        <begin position="791"/>
        <end position="820"/>
    </location>
</feature>
<feature type="domain" description="C2H2-type" evidence="14">
    <location>
        <begin position="735"/>
        <end position="762"/>
    </location>
</feature>
<dbReference type="InterPro" id="IPR013087">
    <property type="entry name" value="Znf_C2H2_type"/>
</dbReference>
<dbReference type="GO" id="GO:0048598">
    <property type="term" value="P:embryonic morphogenesis"/>
    <property type="evidence" value="ECO:0007669"/>
    <property type="project" value="UniProtKB-ARBA"/>
</dbReference>
<dbReference type="FunFam" id="3.30.160.60:FF:003288">
    <property type="entry name" value="Uncharacterized protein"/>
    <property type="match status" value="1"/>
</dbReference>
<evidence type="ECO:0000256" key="10">
    <source>
        <dbReference type="ARBA" id="ARBA00023163"/>
    </source>
</evidence>
<feature type="domain" description="C2H2-type" evidence="14">
    <location>
        <begin position="1671"/>
        <end position="1698"/>
    </location>
</feature>
<dbReference type="PANTHER" id="PTHR16515:SF49">
    <property type="entry name" value="GASTRULA ZINC FINGER PROTEIN XLCGF49.1-LIKE-RELATED"/>
    <property type="match status" value="1"/>
</dbReference>
<feature type="domain" description="C2H2-type" evidence="14">
    <location>
        <begin position="869"/>
        <end position="896"/>
    </location>
</feature>
<keyword evidence="10" id="KW-0804">Transcription</keyword>
<dbReference type="GO" id="GO:0005634">
    <property type="term" value="C:nucleus"/>
    <property type="evidence" value="ECO:0007669"/>
    <property type="project" value="UniProtKB-SubCell"/>
</dbReference>
<dbReference type="PROSITE" id="PS00028">
    <property type="entry name" value="ZINC_FINGER_C2H2_1"/>
    <property type="match status" value="26"/>
</dbReference>